<dbReference type="EMBL" id="QFYR01000004">
    <property type="protein sequence ID" value="RAK51550.1"/>
    <property type="molecule type" value="Genomic_DNA"/>
</dbReference>
<name>A0A328AA76_9CAUL</name>
<proteinExistence type="predicted"/>
<reference evidence="3" key="1">
    <citation type="submission" date="2018-05" db="EMBL/GenBank/DDBJ databases">
        <authorList>
            <person name="Li X."/>
        </authorList>
    </citation>
    <scope>NUCLEOTIDE SEQUENCE [LARGE SCALE GENOMIC DNA]</scope>
    <source>
        <strain evidence="3">YIM 73061</strain>
    </source>
</reference>
<keyword evidence="3" id="KW-1185">Reference proteome</keyword>
<keyword evidence="1" id="KW-1133">Transmembrane helix</keyword>
<dbReference type="GO" id="GO:0016020">
    <property type="term" value="C:membrane"/>
    <property type="evidence" value="ECO:0007669"/>
    <property type="project" value="InterPro"/>
</dbReference>
<organism evidence="2 3">
    <name type="scientific">Phenylobacterium deserti</name>
    <dbReference type="NCBI Taxonomy" id="1914756"/>
    <lineage>
        <taxon>Bacteria</taxon>
        <taxon>Pseudomonadati</taxon>
        <taxon>Pseudomonadota</taxon>
        <taxon>Alphaproteobacteria</taxon>
        <taxon>Caulobacterales</taxon>
        <taxon>Caulobacteraceae</taxon>
        <taxon>Phenylobacterium</taxon>
    </lineage>
</organism>
<dbReference type="OrthoDB" id="9812349at2"/>
<dbReference type="RefSeq" id="WP_111516085.1">
    <property type="nucleotide sequence ID" value="NZ_QFYR01000004.1"/>
</dbReference>
<dbReference type="AlphaFoldDB" id="A0A328AA76"/>
<feature type="transmembrane region" description="Helical" evidence="1">
    <location>
        <begin position="25"/>
        <end position="56"/>
    </location>
</feature>
<gene>
    <name evidence="2" type="ORF">DJ018_16610</name>
</gene>
<keyword evidence="1" id="KW-0472">Membrane</keyword>
<evidence type="ECO:0000313" key="3">
    <source>
        <dbReference type="Proteomes" id="UP000249725"/>
    </source>
</evidence>
<dbReference type="Proteomes" id="UP000249725">
    <property type="component" value="Unassembled WGS sequence"/>
</dbReference>
<feature type="transmembrane region" description="Helical" evidence="1">
    <location>
        <begin position="68"/>
        <end position="88"/>
    </location>
</feature>
<comment type="caution">
    <text evidence="2">The sequence shown here is derived from an EMBL/GenBank/DDBJ whole genome shotgun (WGS) entry which is preliminary data.</text>
</comment>
<dbReference type="InterPro" id="IPR008523">
    <property type="entry name" value="DUF805"/>
</dbReference>
<protein>
    <recommendedName>
        <fullName evidence="4">DUF805 domain-containing protein</fullName>
    </recommendedName>
</protein>
<keyword evidence="1" id="KW-0812">Transmembrane</keyword>
<accession>A0A328AA76</accession>
<evidence type="ECO:0008006" key="4">
    <source>
        <dbReference type="Google" id="ProtNLM"/>
    </source>
</evidence>
<evidence type="ECO:0000313" key="2">
    <source>
        <dbReference type="EMBL" id="RAK51550.1"/>
    </source>
</evidence>
<dbReference type="Pfam" id="PF05656">
    <property type="entry name" value="DUF805"/>
    <property type="match status" value="1"/>
</dbReference>
<evidence type="ECO:0000256" key="1">
    <source>
        <dbReference type="SAM" id="Phobius"/>
    </source>
</evidence>
<sequence length="136" mass="14926">MSVEPARKRRSFWWYLQGRAGRREYWIMVALIIVLGVLFSQIGGAAIGGAMALMLMMIRRLHDFGRTGWWAALVIFGPLVLMLALMTVTGLEMAAGLATLTELVGVAWIGAVPGDAQENRFGPPPPFTARQVLLGR</sequence>